<accession>A0ABU6UW40</accession>
<dbReference type="PANTHER" id="PTHR33103">
    <property type="entry name" value="OS01G0153900 PROTEIN"/>
    <property type="match status" value="1"/>
</dbReference>
<protein>
    <submittedName>
        <fullName evidence="1">Uncharacterized protein</fullName>
    </submittedName>
</protein>
<dbReference type="Pfam" id="PF05056">
    <property type="entry name" value="DUF674"/>
    <property type="match status" value="1"/>
</dbReference>
<organism evidence="1 2">
    <name type="scientific">Stylosanthes scabra</name>
    <dbReference type="NCBI Taxonomy" id="79078"/>
    <lineage>
        <taxon>Eukaryota</taxon>
        <taxon>Viridiplantae</taxon>
        <taxon>Streptophyta</taxon>
        <taxon>Embryophyta</taxon>
        <taxon>Tracheophyta</taxon>
        <taxon>Spermatophyta</taxon>
        <taxon>Magnoliopsida</taxon>
        <taxon>eudicotyledons</taxon>
        <taxon>Gunneridae</taxon>
        <taxon>Pentapetalae</taxon>
        <taxon>rosids</taxon>
        <taxon>fabids</taxon>
        <taxon>Fabales</taxon>
        <taxon>Fabaceae</taxon>
        <taxon>Papilionoideae</taxon>
        <taxon>50 kb inversion clade</taxon>
        <taxon>dalbergioids sensu lato</taxon>
        <taxon>Dalbergieae</taxon>
        <taxon>Pterocarpus clade</taxon>
        <taxon>Stylosanthes</taxon>
    </lineage>
</organism>
<sequence>MLAEAGKDFVDSLFSFLTLPLADIVRLAGEESNIPAVIVGCLTTLYQSVAKLDNECLRNETCKKMLLHPRNMPMELYRQKLKLNVSGSETLNYFQCSIGCSYLSAFSNVSCCFGPSTSCNQSTYFGEYRNGFVKENNFIICDDLYVMPNSIDNCLPLLQNHGVQNINDVLERTVIVSKKEKCAIIPGIYGCYPLLPELDIGKVPIDSGASAAISALEQRTLRIGFKEYFSILKASLFSQSALTNGLRHHLETTIKQEKKP</sequence>
<dbReference type="EMBL" id="JASCZI010123337">
    <property type="protein sequence ID" value="MED6165309.1"/>
    <property type="molecule type" value="Genomic_DNA"/>
</dbReference>
<evidence type="ECO:0000313" key="2">
    <source>
        <dbReference type="Proteomes" id="UP001341840"/>
    </source>
</evidence>
<keyword evidence="2" id="KW-1185">Reference proteome</keyword>
<name>A0ABU6UW40_9FABA</name>
<proteinExistence type="predicted"/>
<comment type="caution">
    <text evidence="1">The sequence shown here is derived from an EMBL/GenBank/DDBJ whole genome shotgun (WGS) entry which is preliminary data.</text>
</comment>
<gene>
    <name evidence="1" type="ORF">PIB30_098370</name>
</gene>
<dbReference type="Proteomes" id="UP001341840">
    <property type="component" value="Unassembled WGS sequence"/>
</dbReference>
<dbReference type="PANTHER" id="PTHR33103:SF27">
    <property type="entry name" value="OS04G0594700 PROTEIN"/>
    <property type="match status" value="1"/>
</dbReference>
<dbReference type="InterPro" id="IPR007750">
    <property type="entry name" value="DUF674"/>
</dbReference>
<evidence type="ECO:0000313" key="1">
    <source>
        <dbReference type="EMBL" id="MED6165309.1"/>
    </source>
</evidence>
<reference evidence="1 2" key="1">
    <citation type="journal article" date="2023" name="Plants (Basel)">
        <title>Bridging the Gap: Combining Genomics and Transcriptomics Approaches to Understand Stylosanthes scabra, an Orphan Legume from the Brazilian Caatinga.</title>
        <authorList>
            <person name="Ferreira-Neto J.R.C."/>
            <person name="da Silva M.D."/>
            <person name="Binneck E."/>
            <person name="de Melo N.F."/>
            <person name="da Silva R.H."/>
            <person name="de Melo A.L.T.M."/>
            <person name="Pandolfi V."/>
            <person name="Bustamante F.O."/>
            <person name="Brasileiro-Vidal A.C."/>
            <person name="Benko-Iseppon A.M."/>
        </authorList>
    </citation>
    <scope>NUCLEOTIDE SEQUENCE [LARGE SCALE GENOMIC DNA]</scope>
    <source>
        <tissue evidence="1">Leaves</tissue>
    </source>
</reference>